<dbReference type="Proteomes" id="UP000239663">
    <property type="component" value="Unassembled WGS sequence"/>
</dbReference>
<organism evidence="1 2">
    <name type="scientific">Pradoshia eiseniae</name>
    <dbReference type="NCBI Taxonomy" id="2064768"/>
    <lineage>
        <taxon>Bacteria</taxon>
        <taxon>Bacillati</taxon>
        <taxon>Bacillota</taxon>
        <taxon>Bacilli</taxon>
        <taxon>Bacillales</taxon>
        <taxon>Bacillaceae</taxon>
        <taxon>Pradoshia</taxon>
    </lineage>
</organism>
<keyword evidence="2" id="KW-1185">Reference proteome</keyword>
<dbReference type="CDD" id="cd00580">
    <property type="entry name" value="CHMI"/>
    <property type="match status" value="1"/>
</dbReference>
<protein>
    <submittedName>
        <fullName evidence="1">5-carboxymethyl-2-hydroxymuconate isomerase</fullName>
    </submittedName>
</protein>
<gene>
    <name evidence="1" type="ORF">CYL18_01900</name>
</gene>
<evidence type="ECO:0000313" key="2">
    <source>
        <dbReference type="Proteomes" id="UP000239663"/>
    </source>
</evidence>
<dbReference type="InterPro" id="IPR004220">
    <property type="entry name" value="5-COMe_2-OHmuconate_Isoase"/>
</dbReference>
<dbReference type="GO" id="GO:0008704">
    <property type="term" value="F:5-carboxymethyl-2-hydroxymuconate delta-isomerase activity"/>
    <property type="evidence" value="ECO:0007669"/>
    <property type="project" value="InterPro"/>
</dbReference>
<name>A0A2S7N3L5_9BACI</name>
<dbReference type="Pfam" id="PF02962">
    <property type="entry name" value="CHMI"/>
    <property type="match status" value="1"/>
</dbReference>
<sequence>MPHLIIEYTDNLSPHIQIKELLKKSGEVLSSFPDVYPIGGIRVRAVKVMDYWIADGSEDDAFVHMTLKIGAGRTDTVKKETCDQLFQALQEHMHELFNSRNLALSLELSEFSESGTYKKNNIHKRFK</sequence>
<dbReference type="OrthoDB" id="9814215at2"/>
<dbReference type="SUPFAM" id="SSF55331">
    <property type="entry name" value="Tautomerase/MIF"/>
    <property type="match status" value="1"/>
</dbReference>
<dbReference type="RefSeq" id="WP_104847768.1">
    <property type="nucleotide sequence ID" value="NZ_PKOZ01000001.1"/>
</dbReference>
<comment type="caution">
    <text evidence="1">The sequence shown here is derived from an EMBL/GenBank/DDBJ whole genome shotgun (WGS) entry which is preliminary data.</text>
</comment>
<evidence type="ECO:0000313" key="1">
    <source>
        <dbReference type="EMBL" id="PQD96671.1"/>
    </source>
</evidence>
<dbReference type="EMBL" id="PKOZ01000001">
    <property type="protein sequence ID" value="PQD96671.1"/>
    <property type="molecule type" value="Genomic_DNA"/>
</dbReference>
<dbReference type="PANTHER" id="PTHR37950">
    <property type="entry name" value="4-HYDROXYPHENYLACETATE CATABOLISM PROTEIN"/>
    <property type="match status" value="1"/>
</dbReference>
<dbReference type="InterPro" id="IPR014347">
    <property type="entry name" value="Tautomerase/MIF_sf"/>
</dbReference>
<proteinExistence type="predicted"/>
<accession>A0A2S7N3L5</accession>
<dbReference type="Gene3D" id="3.30.429.10">
    <property type="entry name" value="Macrophage Migration Inhibitory Factor"/>
    <property type="match status" value="1"/>
</dbReference>
<keyword evidence="1" id="KW-0413">Isomerase</keyword>
<dbReference type="AlphaFoldDB" id="A0A2S7N3L5"/>
<reference evidence="1 2" key="1">
    <citation type="submission" date="2017-12" db="EMBL/GenBank/DDBJ databases">
        <title>Taxonomic description and draft genome of Pradoshia cofamensis Gen. nov., sp. nov., a thermotolerant bacillale isolated from anterior gut of earthworm Eisenia fetida.</title>
        <authorList>
            <person name="Saha T."/>
            <person name="Chakraborty R."/>
        </authorList>
    </citation>
    <scope>NUCLEOTIDE SEQUENCE [LARGE SCALE GENOMIC DNA]</scope>
    <source>
        <strain evidence="1 2">EAG3</strain>
    </source>
</reference>
<dbReference type="PANTHER" id="PTHR37950:SF1">
    <property type="entry name" value="4-HYDROXYPHENYLACETATE CATABOLISM PROTEIN"/>
    <property type="match status" value="1"/>
</dbReference>